<dbReference type="InterPro" id="IPR048469">
    <property type="entry name" value="YchJ-like_M"/>
</dbReference>
<dbReference type="SUPFAM" id="SSF103642">
    <property type="entry name" value="Sec-C motif"/>
    <property type="match status" value="1"/>
</dbReference>
<evidence type="ECO:0000259" key="1">
    <source>
        <dbReference type="Pfam" id="PF17775"/>
    </source>
</evidence>
<dbReference type="InterPro" id="IPR004027">
    <property type="entry name" value="SEC_C_motif"/>
</dbReference>
<dbReference type="STRING" id="598659.NAMH_0923"/>
<dbReference type="PANTHER" id="PTHR33747">
    <property type="entry name" value="UPF0225 PROTEIN SCO1677"/>
    <property type="match status" value="1"/>
</dbReference>
<protein>
    <submittedName>
        <fullName evidence="2">Protein translocase subunit SecA</fullName>
    </submittedName>
</protein>
<evidence type="ECO:0000313" key="2">
    <source>
        <dbReference type="EMBL" id="ACM93608.1"/>
    </source>
</evidence>
<dbReference type="eggNOG" id="COG3012">
    <property type="taxonomic scope" value="Bacteria"/>
</dbReference>
<dbReference type="OrthoDB" id="21421at2"/>
<proteinExistence type="predicted"/>
<feature type="domain" description="YchJ-like middle NTF2-like" evidence="1">
    <location>
        <begin position="33"/>
        <end position="127"/>
    </location>
</feature>
<gene>
    <name evidence="2" type="ordered locus">NAMH_0923</name>
</gene>
<evidence type="ECO:0000313" key="3">
    <source>
        <dbReference type="Proteomes" id="UP000000448"/>
    </source>
</evidence>
<dbReference type="Gene3D" id="3.10.450.50">
    <property type="match status" value="1"/>
</dbReference>
<dbReference type="Proteomes" id="UP000000448">
    <property type="component" value="Chromosome"/>
</dbReference>
<dbReference type="PANTHER" id="PTHR33747:SF1">
    <property type="entry name" value="ADENYLATE CYCLASE-ASSOCIATED CAP C-TERMINAL DOMAIN-CONTAINING PROTEIN"/>
    <property type="match status" value="1"/>
</dbReference>
<dbReference type="Pfam" id="PF17775">
    <property type="entry name" value="YchJ_M-like"/>
    <property type="match status" value="1"/>
</dbReference>
<dbReference type="SUPFAM" id="SSF54427">
    <property type="entry name" value="NTF2-like"/>
    <property type="match status" value="1"/>
</dbReference>
<dbReference type="InterPro" id="IPR032710">
    <property type="entry name" value="NTF2-like_dom_sf"/>
</dbReference>
<reference evidence="2 3" key="1">
    <citation type="journal article" date="2009" name="PLoS Genet.">
        <title>Adaptations to submarine hydrothermal environments exemplified by the genome of Nautilia profundicola.</title>
        <authorList>
            <person name="Campbell B.J."/>
            <person name="Smith J.L."/>
            <person name="Hanson T.E."/>
            <person name="Klotz M.G."/>
            <person name="Stein L.Y."/>
            <person name="Lee C.K."/>
            <person name="Wu D."/>
            <person name="Robinson J.M."/>
            <person name="Khouri H.M."/>
            <person name="Eisen J.A."/>
            <person name="Cary S.C."/>
        </authorList>
    </citation>
    <scope>NUCLEOTIDE SEQUENCE [LARGE SCALE GENOMIC DNA]</scope>
    <source>
        <strain evidence="3">ATCC BAA-1463 / DSM 18972 / AmH</strain>
    </source>
</reference>
<organism evidence="2 3">
    <name type="scientific">Nautilia profundicola (strain ATCC BAA-1463 / DSM 18972 / AmH)</name>
    <dbReference type="NCBI Taxonomy" id="598659"/>
    <lineage>
        <taxon>Bacteria</taxon>
        <taxon>Pseudomonadati</taxon>
        <taxon>Campylobacterota</taxon>
        <taxon>Epsilonproteobacteria</taxon>
        <taxon>Nautiliales</taxon>
        <taxon>Nautiliaceae</taxon>
        <taxon>Nautilia</taxon>
    </lineage>
</organism>
<keyword evidence="3" id="KW-1185">Reference proteome</keyword>
<name>B9L9L7_NAUPA</name>
<dbReference type="AlphaFoldDB" id="B9L9L7"/>
<accession>B9L9L7</accession>
<dbReference type="EMBL" id="CP001279">
    <property type="protein sequence ID" value="ACM93608.1"/>
    <property type="molecule type" value="Genomic_DNA"/>
</dbReference>
<dbReference type="Pfam" id="PF02810">
    <property type="entry name" value="SEC-C"/>
    <property type="match status" value="1"/>
</dbReference>
<dbReference type="HOGENOM" id="CLU_099590_2_1_7"/>
<dbReference type="KEGG" id="nam:NAMH_0923"/>
<sequence>MKFTKNSPCPCGSGKKYKECCFKWHKIGSAPNALLLMKSRYTAYAIGDADYVIKTTHPDSPHFEKDLNEWKRSVKEFGNSEFKKLEIIEFIDGDNEAYVEFKAYINDYVMHEKSRFIKDGKWFYIDGIQKDV</sequence>